<gene>
    <name evidence="2" type="ORF">B7O87_14340</name>
</gene>
<comment type="caution">
    <text evidence="2">The sequence shown here is derived from an EMBL/GenBank/DDBJ whole genome shotgun (WGS) entry which is preliminary data.</text>
</comment>
<name>A0A1X4G398_9CYAN</name>
<feature type="transmembrane region" description="Helical" evidence="1">
    <location>
        <begin position="52"/>
        <end position="76"/>
    </location>
</feature>
<sequence>MLVLWLVVSAAAPWRGGWTVGPRLLGGAPPFFAFGAAAALDRIARRGKVTLAIVRGGAAGLALASVISIGFVSLVYNSLPENVSRPLTQFAIPLARAGFVAHHVFEWFGFDGVKPWYIPVVCMFVAPFLGLFGRAREKGWTVYVVLGAFVVALGVGMLPALSGGEQANVRAIDLRWFTHIWEPAGRDLPAKLTLSRDPCRLQKRAKVYTSLGLDDEAARDHRAVPPGAVCP</sequence>
<organism evidence="2 3">
    <name type="scientific">Cylindrospermopsis raciborskii CENA303</name>
    <dbReference type="NCBI Taxonomy" id="1170769"/>
    <lineage>
        <taxon>Bacteria</taxon>
        <taxon>Bacillati</taxon>
        <taxon>Cyanobacteriota</taxon>
        <taxon>Cyanophyceae</taxon>
        <taxon>Nostocales</taxon>
        <taxon>Aphanizomenonaceae</taxon>
        <taxon>Cylindrospermopsis</taxon>
    </lineage>
</organism>
<dbReference type="Proteomes" id="UP000192997">
    <property type="component" value="Unassembled WGS sequence"/>
</dbReference>
<dbReference type="EMBL" id="NBYN01000063">
    <property type="protein sequence ID" value="OSO88090.1"/>
    <property type="molecule type" value="Genomic_DNA"/>
</dbReference>
<evidence type="ECO:0000256" key="1">
    <source>
        <dbReference type="SAM" id="Phobius"/>
    </source>
</evidence>
<feature type="transmembrane region" description="Helical" evidence="1">
    <location>
        <begin position="21"/>
        <end position="40"/>
    </location>
</feature>
<feature type="transmembrane region" description="Helical" evidence="1">
    <location>
        <begin position="140"/>
        <end position="161"/>
    </location>
</feature>
<dbReference type="AlphaFoldDB" id="A0A1X4G398"/>
<proteinExistence type="predicted"/>
<accession>A0A1X4G398</accession>
<keyword evidence="1" id="KW-1133">Transmembrane helix</keyword>
<keyword evidence="1" id="KW-0812">Transmembrane</keyword>
<evidence type="ECO:0000313" key="3">
    <source>
        <dbReference type="Proteomes" id="UP000192997"/>
    </source>
</evidence>
<evidence type="ECO:0000313" key="2">
    <source>
        <dbReference type="EMBL" id="OSO88090.1"/>
    </source>
</evidence>
<keyword evidence="1" id="KW-0472">Membrane</keyword>
<reference evidence="3" key="1">
    <citation type="submission" date="2017-04" db="EMBL/GenBank/DDBJ databases">
        <authorList>
            <person name="Abreu V.A."/>
            <person name="Popin R.V."/>
            <person name="Rigonato J."/>
            <person name="Andreote A.P."/>
            <person name="Schaker P.C."/>
            <person name="Hoff-Risseti C."/>
            <person name="Alvarenga D.O."/>
            <person name="Varani A.M."/>
            <person name="Fiore M.F."/>
        </authorList>
    </citation>
    <scope>NUCLEOTIDE SEQUENCE [LARGE SCALE GENOMIC DNA]</scope>
    <source>
        <strain evidence="3">CENA303</strain>
    </source>
</reference>
<protein>
    <submittedName>
        <fullName evidence="2">Uncharacterized protein</fullName>
    </submittedName>
</protein>
<feature type="transmembrane region" description="Helical" evidence="1">
    <location>
        <begin position="116"/>
        <end position="133"/>
    </location>
</feature>